<sequence>MVYSSNDEFAQSMDFANWKELEQRGIYPRKKKTLENDRITANSKINMWIGCKDTDITDDTYLPYLKGLEIEVIKRMHDKTKHRKAGEQQGIYAPHDYLYQAEREFLQTIGRN</sequence>
<reference evidence="1" key="1">
    <citation type="journal article" date="2014" name="Front. Microbiol.">
        <title>High frequency of phylogenetically diverse reductive dehalogenase-homologous genes in deep subseafloor sedimentary metagenomes.</title>
        <authorList>
            <person name="Kawai M."/>
            <person name="Futagami T."/>
            <person name="Toyoda A."/>
            <person name="Takaki Y."/>
            <person name="Nishi S."/>
            <person name="Hori S."/>
            <person name="Arai W."/>
            <person name="Tsubouchi T."/>
            <person name="Morono Y."/>
            <person name="Uchiyama I."/>
            <person name="Ito T."/>
            <person name="Fujiyama A."/>
            <person name="Inagaki F."/>
            <person name="Takami H."/>
        </authorList>
    </citation>
    <scope>NUCLEOTIDE SEQUENCE</scope>
    <source>
        <strain evidence="1">Expedition CK06-06</strain>
    </source>
</reference>
<organism evidence="1">
    <name type="scientific">marine sediment metagenome</name>
    <dbReference type="NCBI Taxonomy" id="412755"/>
    <lineage>
        <taxon>unclassified sequences</taxon>
        <taxon>metagenomes</taxon>
        <taxon>ecological metagenomes</taxon>
    </lineage>
</organism>
<accession>X0TZH8</accession>
<dbReference type="AlphaFoldDB" id="X0TZH8"/>
<protein>
    <submittedName>
        <fullName evidence="1">Uncharacterized protein</fullName>
    </submittedName>
</protein>
<feature type="non-terminal residue" evidence="1">
    <location>
        <position position="112"/>
    </location>
</feature>
<dbReference type="EMBL" id="BARS01008630">
    <property type="protein sequence ID" value="GAF81560.1"/>
    <property type="molecule type" value="Genomic_DNA"/>
</dbReference>
<name>X0TZH8_9ZZZZ</name>
<proteinExistence type="predicted"/>
<gene>
    <name evidence="1" type="ORF">S01H1_16404</name>
</gene>
<evidence type="ECO:0000313" key="1">
    <source>
        <dbReference type="EMBL" id="GAF81560.1"/>
    </source>
</evidence>
<comment type="caution">
    <text evidence="1">The sequence shown here is derived from an EMBL/GenBank/DDBJ whole genome shotgun (WGS) entry which is preliminary data.</text>
</comment>